<protein>
    <submittedName>
        <fullName evidence="1">Uncharacterized protein</fullName>
    </submittedName>
</protein>
<organism evidence="1 2">
    <name type="scientific">Portunus trituberculatus</name>
    <name type="common">Swimming crab</name>
    <name type="synonym">Neptunus trituberculatus</name>
    <dbReference type="NCBI Taxonomy" id="210409"/>
    <lineage>
        <taxon>Eukaryota</taxon>
        <taxon>Metazoa</taxon>
        <taxon>Ecdysozoa</taxon>
        <taxon>Arthropoda</taxon>
        <taxon>Crustacea</taxon>
        <taxon>Multicrustacea</taxon>
        <taxon>Malacostraca</taxon>
        <taxon>Eumalacostraca</taxon>
        <taxon>Eucarida</taxon>
        <taxon>Decapoda</taxon>
        <taxon>Pleocyemata</taxon>
        <taxon>Brachyura</taxon>
        <taxon>Eubrachyura</taxon>
        <taxon>Portunoidea</taxon>
        <taxon>Portunidae</taxon>
        <taxon>Portuninae</taxon>
        <taxon>Portunus</taxon>
    </lineage>
</organism>
<gene>
    <name evidence="1" type="ORF">E2C01_064569</name>
</gene>
<dbReference type="EMBL" id="VSRR010030937">
    <property type="protein sequence ID" value="MPC70325.1"/>
    <property type="molecule type" value="Genomic_DNA"/>
</dbReference>
<evidence type="ECO:0000313" key="1">
    <source>
        <dbReference type="EMBL" id="MPC70325.1"/>
    </source>
</evidence>
<evidence type="ECO:0000313" key="2">
    <source>
        <dbReference type="Proteomes" id="UP000324222"/>
    </source>
</evidence>
<dbReference type="Proteomes" id="UP000324222">
    <property type="component" value="Unassembled WGS sequence"/>
</dbReference>
<sequence>MALPGPERRGKLALRNTRHSEGVWELRRSVPSGDVLWSGLRVGGGAVRAGEVVQGWMGVEV</sequence>
<dbReference type="AlphaFoldDB" id="A0A5B7HL67"/>
<comment type="caution">
    <text evidence="1">The sequence shown here is derived from an EMBL/GenBank/DDBJ whole genome shotgun (WGS) entry which is preliminary data.</text>
</comment>
<reference evidence="1 2" key="1">
    <citation type="submission" date="2019-05" db="EMBL/GenBank/DDBJ databases">
        <title>Another draft genome of Portunus trituberculatus and its Hox gene families provides insights of decapod evolution.</title>
        <authorList>
            <person name="Jeong J.-H."/>
            <person name="Song I."/>
            <person name="Kim S."/>
            <person name="Choi T."/>
            <person name="Kim D."/>
            <person name="Ryu S."/>
            <person name="Kim W."/>
        </authorList>
    </citation>
    <scope>NUCLEOTIDE SEQUENCE [LARGE SCALE GENOMIC DNA]</scope>
    <source>
        <tissue evidence="1">Muscle</tissue>
    </source>
</reference>
<accession>A0A5B7HL67</accession>
<name>A0A5B7HL67_PORTR</name>
<keyword evidence="2" id="KW-1185">Reference proteome</keyword>
<proteinExistence type="predicted"/>